<dbReference type="eggNOG" id="arCOG05611">
    <property type="taxonomic scope" value="Archaea"/>
</dbReference>
<gene>
    <name evidence="2" type="ordered locus">Pcal_0327</name>
</gene>
<keyword evidence="1" id="KW-1133">Transmembrane helix</keyword>
<evidence type="ECO:0000313" key="2">
    <source>
        <dbReference type="EMBL" id="ABO07762.1"/>
    </source>
</evidence>
<evidence type="ECO:0000256" key="1">
    <source>
        <dbReference type="SAM" id="Phobius"/>
    </source>
</evidence>
<evidence type="ECO:0000313" key="3">
    <source>
        <dbReference type="Proteomes" id="UP000001431"/>
    </source>
</evidence>
<keyword evidence="1" id="KW-0472">Membrane</keyword>
<feature type="transmembrane region" description="Helical" evidence="1">
    <location>
        <begin position="311"/>
        <end position="334"/>
    </location>
</feature>
<keyword evidence="3" id="KW-1185">Reference proteome</keyword>
<feature type="transmembrane region" description="Helical" evidence="1">
    <location>
        <begin position="169"/>
        <end position="186"/>
    </location>
</feature>
<dbReference type="RefSeq" id="WP_011849019.1">
    <property type="nucleotide sequence ID" value="NC_009073.1"/>
</dbReference>
<dbReference type="AlphaFoldDB" id="A3MSZ5"/>
<feature type="transmembrane region" description="Helical" evidence="1">
    <location>
        <begin position="114"/>
        <end position="133"/>
    </location>
</feature>
<feature type="transmembrane region" description="Helical" evidence="1">
    <location>
        <begin position="139"/>
        <end position="157"/>
    </location>
</feature>
<proteinExistence type="predicted"/>
<dbReference type="EMBL" id="CP000561">
    <property type="protein sequence ID" value="ABO07762.1"/>
    <property type="molecule type" value="Genomic_DNA"/>
</dbReference>
<feature type="transmembrane region" description="Helical" evidence="1">
    <location>
        <begin position="379"/>
        <end position="397"/>
    </location>
</feature>
<evidence type="ECO:0008006" key="4">
    <source>
        <dbReference type="Google" id="ProtNLM"/>
    </source>
</evidence>
<accession>A3MSZ5</accession>
<sequence length="398" mass="42889">MDREDFYMVVAPIFATYLSVSSGNEALKYTSLNAVELNEEEARRLFVASLMPTPSTQFLEDKSEVVRLYGFALAQEEAGVDRGVVVSTFLESVKALAVAKVEARVRLFESITSALGALFLLPLFFLFLWSIGVFSVDPALILATIAATALAAGAAVVLTSPQDLNPLRVYSWSIPLGILAAVPLGLLASPPLALATFGVVALAWLKAGDRLWWFQIRREVPPMLRATAAMLKEGAPPDVILARLTSKFKTAAKVAYGYYIPSRYFVLAKSMYRAITEAGGVFAIKAVEYIQSIVDIEASAVRKMAKQAAAFFLLFTAAVLVLAFSVATSVHALQDSSAVNPFFTPPPYDEVREVLSKGLSLVTASYVAVFLIPMGLHQAALIGGTAGLLVEQLLLQIL</sequence>
<dbReference type="KEGG" id="pcl:Pcal_0327"/>
<keyword evidence="1" id="KW-0812">Transmembrane</keyword>
<dbReference type="Proteomes" id="UP000001431">
    <property type="component" value="Chromosome"/>
</dbReference>
<dbReference type="OrthoDB" id="28912at2157"/>
<protein>
    <recommendedName>
        <fullName evidence="4">Type II secretion system protein</fullName>
    </recommendedName>
</protein>
<dbReference type="HOGENOM" id="CLU_690052_0_0_2"/>
<organism evidence="2 3">
    <name type="scientific">Pyrobaculum calidifontis (strain DSM 21063 / JCM 11548 / VA1)</name>
    <dbReference type="NCBI Taxonomy" id="410359"/>
    <lineage>
        <taxon>Archaea</taxon>
        <taxon>Thermoproteota</taxon>
        <taxon>Thermoprotei</taxon>
        <taxon>Thermoproteales</taxon>
        <taxon>Thermoproteaceae</taxon>
        <taxon>Pyrobaculum</taxon>
    </lineage>
</organism>
<reference evidence="2" key="1">
    <citation type="submission" date="2007-02" db="EMBL/GenBank/DDBJ databases">
        <title>Complete sequence of Pyrobaculum calidifontis JCM 11548.</title>
        <authorList>
            <consortium name="US DOE Joint Genome Institute"/>
            <person name="Copeland A."/>
            <person name="Lucas S."/>
            <person name="Lapidus A."/>
            <person name="Barry K."/>
            <person name="Glavina del Rio T."/>
            <person name="Dalin E."/>
            <person name="Tice H."/>
            <person name="Pitluck S."/>
            <person name="Chain P."/>
            <person name="Malfatti S."/>
            <person name="Shin M."/>
            <person name="Vergez L."/>
            <person name="Schmutz J."/>
            <person name="Larimer F."/>
            <person name="Land M."/>
            <person name="Hauser L."/>
            <person name="Kyrpides N."/>
            <person name="Mikhailova N."/>
            <person name="Cozen A.E."/>
            <person name="Fitz-Gibbon S.T."/>
            <person name="House C.H."/>
            <person name="Saltikov C."/>
            <person name="Lowe T.M."/>
            <person name="Richardson P."/>
        </authorList>
    </citation>
    <scope>NUCLEOTIDE SEQUENCE [LARGE SCALE GENOMIC DNA]</scope>
    <source>
        <strain evidence="2">JCM 11548</strain>
    </source>
</reference>
<name>A3MSZ5_PYRCJ</name>
<dbReference type="GeneID" id="4908113"/>
<dbReference type="STRING" id="410359.Pcal_0327"/>